<comment type="similarity">
    <text evidence="8">Belongs to the methyl-accepting chemotaxis (MCP) protein family.</text>
</comment>
<dbReference type="PROSITE" id="PS50111">
    <property type="entry name" value="CHEMOTAXIS_TRANSDUC_2"/>
    <property type="match status" value="1"/>
</dbReference>
<dbReference type="CDD" id="cd06225">
    <property type="entry name" value="HAMP"/>
    <property type="match status" value="1"/>
</dbReference>
<dbReference type="PANTHER" id="PTHR32089:SF112">
    <property type="entry name" value="LYSOZYME-LIKE PROTEIN-RELATED"/>
    <property type="match status" value="1"/>
</dbReference>
<organism evidence="13 14">
    <name type="scientific">Viridibacillus soli</name>
    <dbReference type="NCBI Taxonomy" id="2798301"/>
    <lineage>
        <taxon>Bacteria</taxon>
        <taxon>Bacillati</taxon>
        <taxon>Bacillota</taxon>
        <taxon>Bacilli</taxon>
        <taxon>Bacillales</taxon>
        <taxon>Caryophanaceae</taxon>
        <taxon>Viridibacillus</taxon>
    </lineage>
</organism>
<evidence type="ECO:0000259" key="11">
    <source>
        <dbReference type="PROSITE" id="PS50111"/>
    </source>
</evidence>
<evidence type="ECO:0000256" key="4">
    <source>
        <dbReference type="ARBA" id="ARBA00022692"/>
    </source>
</evidence>
<reference evidence="13 14" key="1">
    <citation type="submission" date="2020-12" db="EMBL/GenBank/DDBJ databases">
        <title>YIM B01967 draft genome.</title>
        <authorList>
            <person name="Yan X."/>
        </authorList>
    </citation>
    <scope>NUCLEOTIDE SEQUENCE [LARGE SCALE GENOMIC DNA]</scope>
    <source>
        <strain evidence="13 14">YIM B01967</strain>
    </source>
</reference>
<dbReference type="CDD" id="cd11386">
    <property type="entry name" value="MCP_signal"/>
    <property type="match status" value="1"/>
</dbReference>
<evidence type="ECO:0000256" key="3">
    <source>
        <dbReference type="ARBA" id="ARBA00022500"/>
    </source>
</evidence>
<gene>
    <name evidence="13" type="ORF">JFL43_13805</name>
</gene>
<keyword evidence="4 10" id="KW-0812">Transmembrane</keyword>
<evidence type="ECO:0000313" key="13">
    <source>
        <dbReference type="EMBL" id="MBK3495915.1"/>
    </source>
</evidence>
<dbReference type="SMART" id="SM00304">
    <property type="entry name" value="HAMP"/>
    <property type="match status" value="1"/>
</dbReference>
<keyword evidence="6 10" id="KW-0472">Membrane</keyword>
<proteinExistence type="inferred from homology"/>
<dbReference type="Gene3D" id="1.10.287.950">
    <property type="entry name" value="Methyl-accepting chemotaxis protein"/>
    <property type="match status" value="1"/>
</dbReference>
<evidence type="ECO:0000256" key="2">
    <source>
        <dbReference type="ARBA" id="ARBA00022475"/>
    </source>
</evidence>
<dbReference type="Pfam" id="PF02743">
    <property type="entry name" value="dCache_1"/>
    <property type="match status" value="1"/>
</dbReference>
<dbReference type="Pfam" id="PF00672">
    <property type="entry name" value="HAMP"/>
    <property type="match status" value="1"/>
</dbReference>
<sequence length="661" mass="72990">MWKMKRIGTKLTATIVLLLLVTCASLGVFAYINTSESAINQVEKSLAEKSKDTAHYMEERFKRSFVELESLAANQIVQSMDEKKQKVFLTEQLKKKEDYLTFAVITADGTSHYLDGTTADLSDRDYVVEAFAGKSAMSDVIVSRVTGEPVMMIATPIDTKTGEKALLLARIDGYYLSNIVNEITFGKTGYAFMLNEEGTILGHKNEDYVKNQLNYITSSKEEGKYKEEAKVFRTILDSGEGVFKDETRLMGYHTLDNGWVIAVVANESEMLSSLDGLQRDFIFSSIFMAILGIIIAFFLSLSISKPITELVEISEHLAKGDFTNTTSNKYQKRRDELGQLSRALMRMSDSMKTMISNVHNSANSVSDSSSRLMQHAADVNQMTYDISRSIQEVDRSAESQMAMAEEGAQSMEQISSGIHNVAEIAATVAAHSEFITEKVNDGHIAVQKSVEQMIIIQQGTEKETKIIHELQKESAEIGQISQMIADISAQTNLLALNASIEAARAGEAGKGFAVVATEVRKLSEQTAHSASQINRLIQSVQTYTSEAVIAAEQGEEGVVNGLEVIDKLGDRFQDIVKAVEEISNQIEEMTAVSEEMSSNTEEVSASMEEMSATAGASAEYVHEVTAATDNQKRTVEDMNDFTKHLSEMAQELRKSVNQFKL</sequence>
<feature type="domain" description="Methyl-accepting transducer" evidence="11">
    <location>
        <begin position="375"/>
        <end position="611"/>
    </location>
</feature>
<dbReference type="EMBL" id="JAEOAH010000021">
    <property type="protein sequence ID" value="MBK3495915.1"/>
    <property type="molecule type" value="Genomic_DNA"/>
</dbReference>
<keyword evidence="3" id="KW-0145">Chemotaxis</keyword>
<evidence type="ECO:0000256" key="10">
    <source>
        <dbReference type="SAM" id="Phobius"/>
    </source>
</evidence>
<comment type="caution">
    <text evidence="13">The sequence shown here is derived from an EMBL/GenBank/DDBJ whole genome shotgun (WGS) entry which is preliminary data.</text>
</comment>
<dbReference type="InterPro" id="IPR033479">
    <property type="entry name" value="dCache_1"/>
</dbReference>
<evidence type="ECO:0000313" key="14">
    <source>
        <dbReference type="Proteomes" id="UP000618943"/>
    </source>
</evidence>
<name>A0ABS1H923_9BACL</name>
<keyword evidence="14" id="KW-1185">Reference proteome</keyword>
<keyword evidence="2" id="KW-1003">Cell membrane</keyword>
<keyword evidence="7 9" id="KW-0807">Transducer</keyword>
<dbReference type="PROSITE" id="PS50885">
    <property type="entry name" value="HAMP"/>
    <property type="match status" value="1"/>
</dbReference>
<evidence type="ECO:0000256" key="6">
    <source>
        <dbReference type="ARBA" id="ARBA00023136"/>
    </source>
</evidence>
<protein>
    <submittedName>
        <fullName evidence="13">Methyl-accepting chemotaxis protein</fullName>
    </submittedName>
</protein>
<dbReference type="SUPFAM" id="SSF58104">
    <property type="entry name" value="Methyl-accepting chemotaxis protein (MCP) signaling domain"/>
    <property type="match status" value="1"/>
</dbReference>
<accession>A0ABS1H923</accession>
<dbReference type="Pfam" id="PF00015">
    <property type="entry name" value="MCPsignal"/>
    <property type="match status" value="1"/>
</dbReference>
<evidence type="ECO:0000256" key="8">
    <source>
        <dbReference type="ARBA" id="ARBA00029447"/>
    </source>
</evidence>
<evidence type="ECO:0000256" key="5">
    <source>
        <dbReference type="ARBA" id="ARBA00022989"/>
    </source>
</evidence>
<dbReference type="InterPro" id="IPR003660">
    <property type="entry name" value="HAMP_dom"/>
</dbReference>
<dbReference type="SMART" id="SM00283">
    <property type="entry name" value="MA"/>
    <property type="match status" value="1"/>
</dbReference>
<feature type="transmembrane region" description="Helical" evidence="10">
    <location>
        <begin position="281"/>
        <end position="301"/>
    </location>
</feature>
<dbReference type="InterPro" id="IPR004089">
    <property type="entry name" value="MCPsignal_dom"/>
</dbReference>
<evidence type="ECO:0000256" key="1">
    <source>
        <dbReference type="ARBA" id="ARBA00004651"/>
    </source>
</evidence>
<dbReference type="Proteomes" id="UP000618943">
    <property type="component" value="Unassembled WGS sequence"/>
</dbReference>
<evidence type="ECO:0000256" key="9">
    <source>
        <dbReference type="PROSITE-ProRule" id="PRU00284"/>
    </source>
</evidence>
<dbReference type="CDD" id="cd12914">
    <property type="entry name" value="PDC1_DGC_like"/>
    <property type="match status" value="1"/>
</dbReference>
<dbReference type="Gene3D" id="3.30.450.20">
    <property type="entry name" value="PAS domain"/>
    <property type="match status" value="2"/>
</dbReference>
<evidence type="ECO:0000259" key="12">
    <source>
        <dbReference type="PROSITE" id="PS50885"/>
    </source>
</evidence>
<dbReference type="Gene3D" id="1.10.8.500">
    <property type="entry name" value="HAMP domain in histidine kinase"/>
    <property type="match status" value="1"/>
</dbReference>
<keyword evidence="5 10" id="KW-1133">Transmembrane helix</keyword>
<comment type="subcellular location">
    <subcellularLocation>
        <location evidence="1">Cell membrane</location>
        <topology evidence="1">Multi-pass membrane protein</topology>
    </subcellularLocation>
</comment>
<feature type="domain" description="HAMP" evidence="12">
    <location>
        <begin position="301"/>
        <end position="356"/>
    </location>
</feature>
<dbReference type="PANTHER" id="PTHR32089">
    <property type="entry name" value="METHYL-ACCEPTING CHEMOTAXIS PROTEIN MCPB"/>
    <property type="match status" value="1"/>
</dbReference>
<dbReference type="CDD" id="cd12912">
    <property type="entry name" value="PDC2_MCP_like"/>
    <property type="match status" value="1"/>
</dbReference>
<evidence type="ECO:0000256" key="7">
    <source>
        <dbReference type="ARBA" id="ARBA00023224"/>
    </source>
</evidence>